<dbReference type="Pfam" id="PF12833">
    <property type="entry name" value="HTH_18"/>
    <property type="match status" value="1"/>
</dbReference>
<reference evidence="7" key="1">
    <citation type="submission" date="2016-06" db="EMBL/GenBank/DDBJ databases">
        <authorList>
            <person name="Xu Y."/>
            <person name="Nagy A."/>
            <person name="Yan X."/>
            <person name="Kim S.W."/>
            <person name="Haley B."/>
            <person name="Liu N.T."/>
            <person name="Nou X."/>
        </authorList>
    </citation>
    <scope>NUCLEOTIDE SEQUENCE [LARGE SCALE GENOMIC DNA]</scope>
    <source>
        <strain evidence="7">ATCC 49129</strain>
    </source>
</reference>
<dbReference type="RefSeq" id="WP_064801503.1">
    <property type="nucleotide sequence ID" value="NZ_CP016022.1"/>
</dbReference>
<dbReference type="GO" id="GO:0005829">
    <property type="term" value="C:cytosol"/>
    <property type="evidence" value="ECO:0007669"/>
    <property type="project" value="TreeGrafter"/>
</dbReference>
<protein>
    <recommendedName>
        <fullName evidence="5">HTH araC/xylS-type domain-containing protein</fullName>
    </recommendedName>
</protein>
<dbReference type="SUPFAM" id="SSF46689">
    <property type="entry name" value="Homeodomain-like"/>
    <property type="match status" value="1"/>
</dbReference>
<organism evidence="6 7">
    <name type="scientific">Ralstonia insidiosa</name>
    <dbReference type="NCBI Taxonomy" id="190721"/>
    <lineage>
        <taxon>Bacteria</taxon>
        <taxon>Pseudomonadati</taxon>
        <taxon>Pseudomonadota</taxon>
        <taxon>Betaproteobacteria</taxon>
        <taxon>Burkholderiales</taxon>
        <taxon>Burkholderiaceae</taxon>
        <taxon>Ralstonia</taxon>
    </lineage>
</organism>
<dbReference type="OrthoDB" id="9809338at2"/>
<keyword evidence="3" id="KW-0804">Transcription</keyword>
<dbReference type="PANTHER" id="PTHR47894">
    <property type="entry name" value="HTH-TYPE TRANSCRIPTIONAL REGULATOR GADX"/>
    <property type="match status" value="1"/>
</dbReference>
<keyword evidence="2" id="KW-0238">DNA-binding</keyword>
<dbReference type="PANTHER" id="PTHR47894:SF4">
    <property type="entry name" value="HTH-TYPE TRANSCRIPTIONAL REGULATOR GADX"/>
    <property type="match status" value="1"/>
</dbReference>
<gene>
    <name evidence="6" type="ORF">A9Y76_01740</name>
</gene>
<dbReference type="GO" id="GO:0003700">
    <property type="term" value="F:DNA-binding transcription factor activity"/>
    <property type="evidence" value="ECO:0007669"/>
    <property type="project" value="InterPro"/>
</dbReference>
<dbReference type="Gene3D" id="1.10.10.60">
    <property type="entry name" value="Homeodomain-like"/>
    <property type="match status" value="1"/>
</dbReference>
<dbReference type="EMBL" id="CP016022">
    <property type="protein sequence ID" value="ANJ71280.1"/>
    <property type="molecule type" value="Genomic_DNA"/>
</dbReference>
<proteinExistence type="predicted"/>
<dbReference type="Proteomes" id="UP000078572">
    <property type="component" value="Chromosome 1"/>
</dbReference>
<dbReference type="InterPro" id="IPR018060">
    <property type="entry name" value="HTH_AraC"/>
</dbReference>
<dbReference type="AlphaFoldDB" id="A0A191ZT28"/>
<keyword evidence="1" id="KW-0805">Transcription regulation</keyword>
<dbReference type="SMART" id="SM00342">
    <property type="entry name" value="HTH_ARAC"/>
    <property type="match status" value="1"/>
</dbReference>
<evidence type="ECO:0000313" key="6">
    <source>
        <dbReference type="EMBL" id="ANJ71280.1"/>
    </source>
</evidence>
<accession>A0A191ZT28</accession>
<evidence type="ECO:0000256" key="4">
    <source>
        <dbReference type="SAM" id="SignalP"/>
    </source>
</evidence>
<evidence type="ECO:0000313" key="7">
    <source>
        <dbReference type="Proteomes" id="UP000078572"/>
    </source>
</evidence>
<dbReference type="GeneID" id="61524728"/>
<evidence type="ECO:0000256" key="1">
    <source>
        <dbReference type="ARBA" id="ARBA00023015"/>
    </source>
</evidence>
<keyword evidence="4" id="KW-0732">Signal</keyword>
<evidence type="ECO:0000259" key="5">
    <source>
        <dbReference type="PROSITE" id="PS01124"/>
    </source>
</evidence>
<name>A0A191ZT28_9RALS</name>
<dbReference type="PROSITE" id="PS01124">
    <property type="entry name" value="HTH_ARAC_FAMILY_2"/>
    <property type="match status" value="1"/>
</dbReference>
<evidence type="ECO:0000256" key="3">
    <source>
        <dbReference type="ARBA" id="ARBA00023163"/>
    </source>
</evidence>
<feature type="chain" id="PRO_5008250495" description="HTH araC/xylS-type domain-containing protein" evidence="4">
    <location>
        <begin position="29"/>
        <end position="251"/>
    </location>
</feature>
<evidence type="ECO:0000256" key="2">
    <source>
        <dbReference type="ARBA" id="ARBA00023125"/>
    </source>
</evidence>
<feature type="signal peptide" evidence="4">
    <location>
        <begin position="1"/>
        <end position="28"/>
    </location>
</feature>
<dbReference type="GO" id="GO:0000976">
    <property type="term" value="F:transcription cis-regulatory region binding"/>
    <property type="evidence" value="ECO:0007669"/>
    <property type="project" value="TreeGrafter"/>
</dbReference>
<dbReference type="InterPro" id="IPR009057">
    <property type="entry name" value="Homeodomain-like_sf"/>
</dbReference>
<feature type="domain" description="HTH araC/xylS-type" evidence="5">
    <location>
        <begin position="141"/>
        <end position="239"/>
    </location>
</feature>
<sequence>MSEPKKAFGQAMRAVVCGFVSHAAYAHAASVAATQRWASPRLEQRLAEQLAHDINPVSNLLREARDAADFRARWNGFNAGARLGISTHVEPDGRLRRLPALSVRDVGFRAEVIAGCLDLLTSRRPPAMGIHALAQTLGAPASVVDLMDHLQAAPADSLSDCAQALGCAARSLQRALAREYLSFGLVRQALRLVTAGERLRHCDETVTETALAAGFFDAAHLNHAWMQACGLTPSAYSALARTPAAVDPISA</sequence>
<keyword evidence="7" id="KW-1185">Reference proteome</keyword>